<dbReference type="InterPro" id="IPR013762">
    <property type="entry name" value="Integrase-like_cat_sf"/>
</dbReference>
<keyword evidence="2" id="KW-0238">DNA-binding</keyword>
<evidence type="ECO:0000313" key="6">
    <source>
        <dbReference type="Proteomes" id="UP000061809"/>
    </source>
</evidence>
<dbReference type="InterPro" id="IPR010998">
    <property type="entry name" value="Integrase_recombinase_N"/>
</dbReference>
<dbReference type="InterPro" id="IPR025269">
    <property type="entry name" value="SAM-like_dom"/>
</dbReference>
<comment type="similarity">
    <text evidence="1">Belongs to the 'phage' integrase family.</text>
</comment>
<dbReference type="PATRIC" id="fig|246787.4.peg.2047"/>
<dbReference type="SUPFAM" id="SSF56349">
    <property type="entry name" value="DNA breaking-rejoining enzymes"/>
    <property type="match status" value="1"/>
</dbReference>
<dbReference type="RefSeq" id="WP_025725819.1">
    <property type="nucleotide sequence ID" value="NZ_CP012801.1"/>
</dbReference>
<dbReference type="GO" id="GO:0003677">
    <property type="term" value="F:DNA binding"/>
    <property type="evidence" value="ECO:0007669"/>
    <property type="project" value="UniProtKB-KW"/>
</dbReference>
<organism evidence="5 6">
    <name type="scientific">Bacteroides cellulosilyticus</name>
    <dbReference type="NCBI Taxonomy" id="246787"/>
    <lineage>
        <taxon>Bacteria</taxon>
        <taxon>Pseudomonadati</taxon>
        <taxon>Bacteroidota</taxon>
        <taxon>Bacteroidia</taxon>
        <taxon>Bacteroidales</taxon>
        <taxon>Bacteroidaceae</taxon>
        <taxon>Bacteroides</taxon>
    </lineage>
</organism>
<evidence type="ECO:0000256" key="3">
    <source>
        <dbReference type="ARBA" id="ARBA00023172"/>
    </source>
</evidence>
<gene>
    <name evidence="5" type="ORF">BcellWH2_01988</name>
</gene>
<dbReference type="Gene3D" id="1.10.150.130">
    <property type="match status" value="1"/>
</dbReference>
<dbReference type="EMBL" id="CP012801">
    <property type="protein sequence ID" value="ALJ59233.1"/>
    <property type="molecule type" value="Genomic_DNA"/>
</dbReference>
<accession>A0A0P0GGX5</accession>
<evidence type="ECO:0000259" key="4">
    <source>
        <dbReference type="PROSITE" id="PS51898"/>
    </source>
</evidence>
<evidence type="ECO:0000256" key="2">
    <source>
        <dbReference type="ARBA" id="ARBA00023125"/>
    </source>
</evidence>
<dbReference type="InterPro" id="IPR050090">
    <property type="entry name" value="Tyrosine_recombinase_XerCD"/>
</dbReference>
<dbReference type="Pfam" id="PF17293">
    <property type="entry name" value="Arm-DNA-bind_5"/>
    <property type="match status" value="1"/>
</dbReference>
<evidence type="ECO:0000256" key="1">
    <source>
        <dbReference type="ARBA" id="ARBA00008857"/>
    </source>
</evidence>
<proteinExistence type="inferred from homology"/>
<name>A0A0P0GGX5_9BACE</name>
<protein>
    <submittedName>
        <fullName evidence="5">Site-specific tyrosine recombinase XerC</fullName>
    </submittedName>
</protein>
<dbReference type="InterPro" id="IPR002104">
    <property type="entry name" value="Integrase_catalytic"/>
</dbReference>
<dbReference type="KEGG" id="bcel:BcellWH2_01988"/>
<dbReference type="PROSITE" id="PS51898">
    <property type="entry name" value="TYR_RECOMBINASE"/>
    <property type="match status" value="1"/>
</dbReference>
<dbReference type="InterPro" id="IPR035386">
    <property type="entry name" value="Arm-DNA-bind_5"/>
</dbReference>
<dbReference type="CDD" id="cd01185">
    <property type="entry name" value="INTN1_C_like"/>
    <property type="match status" value="1"/>
</dbReference>
<evidence type="ECO:0000313" key="5">
    <source>
        <dbReference type="EMBL" id="ALJ59233.1"/>
    </source>
</evidence>
<dbReference type="GO" id="GO:0006310">
    <property type="term" value="P:DNA recombination"/>
    <property type="evidence" value="ECO:0007669"/>
    <property type="project" value="UniProtKB-KW"/>
</dbReference>
<dbReference type="GO" id="GO:0015074">
    <property type="term" value="P:DNA integration"/>
    <property type="evidence" value="ECO:0007669"/>
    <property type="project" value="InterPro"/>
</dbReference>
<dbReference type="PANTHER" id="PTHR30349:SF64">
    <property type="entry name" value="PROPHAGE INTEGRASE INTD-RELATED"/>
    <property type="match status" value="1"/>
</dbReference>
<dbReference type="InterPro" id="IPR011010">
    <property type="entry name" value="DNA_brk_join_enz"/>
</dbReference>
<dbReference type="Proteomes" id="UP000061809">
    <property type="component" value="Chromosome"/>
</dbReference>
<dbReference type="Pfam" id="PF13102">
    <property type="entry name" value="Phage_int_SAM_5"/>
    <property type="match status" value="1"/>
</dbReference>
<feature type="domain" description="Tyr recombinase" evidence="4">
    <location>
        <begin position="211"/>
        <end position="405"/>
    </location>
</feature>
<dbReference type="AlphaFoldDB" id="A0A0P0GGX5"/>
<sequence>MDANISIVCFKSKVLANGEHPLMLRISQGKLRYFKSLGISIKSSLWNFDKEEPKRNYPNREQLLNILNLTRQKYVNMMFELKMLGKDFTPQSLAESVERSANKQNVGTYIQHIVQYMTAEKRLGNAKAYIGCYNSLLKFTGNLDIPFTDIDVNWLKRYELYLRKRGNADNTIGIRMRELRAVYNKAIEDNVVNEKYYPFAKFRISHYRKGKCKRAITKSEINKIINIDLSEITTYYSPLLHLSKDLFTFSYLCCGMNMIDIAYLKYSDIINGRICFIRHKTKQPITFQLLPQAMQIIEKYRRDKVQQSDYIFPILDRNFHHTEQQQYDRIRKVIKGMNKSLKKIGTHLDISIPLTTYVARHSFATVLKRSGVNIALISEAMGHTSLSTTQFYLDSFENEQVDAAMKNLL</sequence>
<dbReference type="Pfam" id="PF00589">
    <property type="entry name" value="Phage_integrase"/>
    <property type="match status" value="1"/>
</dbReference>
<dbReference type="Gene3D" id="1.10.443.10">
    <property type="entry name" value="Intergrase catalytic core"/>
    <property type="match status" value="1"/>
</dbReference>
<reference evidence="5 6" key="1">
    <citation type="journal article" date="2015" name="Science">
        <title>Genetic determinants of in vivo fitness and diet responsiveness in multiple human gut Bacteroides.</title>
        <authorList>
            <person name="Wu M."/>
            <person name="McNulty N.P."/>
            <person name="Rodionov D.A."/>
            <person name="Khoroshkin M.S."/>
            <person name="Griffin N.W."/>
            <person name="Cheng J."/>
            <person name="Latreille P."/>
            <person name="Kerstetter R.A."/>
            <person name="Terrapon N."/>
            <person name="Henrissat B."/>
            <person name="Osterman A.L."/>
            <person name="Gordon J.I."/>
        </authorList>
    </citation>
    <scope>NUCLEOTIDE SEQUENCE [LARGE SCALE GENOMIC DNA]</scope>
    <source>
        <strain evidence="5 6">WH2</strain>
    </source>
</reference>
<dbReference type="PANTHER" id="PTHR30349">
    <property type="entry name" value="PHAGE INTEGRASE-RELATED"/>
    <property type="match status" value="1"/>
</dbReference>
<keyword evidence="3" id="KW-0233">DNA recombination</keyword>